<evidence type="ECO:0000256" key="4">
    <source>
        <dbReference type="ARBA" id="ARBA00022451"/>
    </source>
</evidence>
<dbReference type="InterPro" id="IPR013783">
    <property type="entry name" value="Ig-like_fold"/>
</dbReference>
<dbReference type="PANTHER" id="PTHR16675:SF251">
    <property type="entry name" value="HLA CLASS I HISTOCOMPATIBILITY ANTIGEN, C ALPHA CHAIN"/>
    <property type="match status" value="1"/>
</dbReference>
<evidence type="ECO:0000256" key="9">
    <source>
        <dbReference type="ARBA" id="ARBA00023180"/>
    </source>
</evidence>
<dbReference type="PROSITE" id="PS50835">
    <property type="entry name" value="IG_LIKE"/>
    <property type="match status" value="1"/>
</dbReference>
<dbReference type="GO" id="GO:0002486">
    <property type="term" value="P:antigen processing and presentation of endogenous peptide antigen via MHC class I via ER pathway, TAP-independent"/>
    <property type="evidence" value="ECO:0007669"/>
    <property type="project" value="TreeGrafter"/>
</dbReference>
<dbReference type="SUPFAM" id="SSF54452">
    <property type="entry name" value="MHC antigen-recognition domain"/>
    <property type="match status" value="1"/>
</dbReference>
<protein>
    <submittedName>
        <fullName evidence="16">Patr class I histocompatibility antigen, alpha chain E-like isoform X1</fullName>
    </submittedName>
</protein>
<evidence type="ECO:0000256" key="6">
    <source>
        <dbReference type="ARBA" id="ARBA00022859"/>
    </source>
</evidence>
<reference evidence="16" key="1">
    <citation type="submission" date="2025-08" db="UniProtKB">
        <authorList>
            <consortium name="RefSeq"/>
        </authorList>
    </citation>
    <scope>IDENTIFICATION</scope>
    <source>
        <tissue evidence="16">Muscle</tissue>
    </source>
</reference>
<dbReference type="SMART" id="SM00407">
    <property type="entry name" value="IGc1"/>
    <property type="match status" value="1"/>
</dbReference>
<feature type="transmembrane region" description="Helical" evidence="12">
    <location>
        <begin position="322"/>
        <end position="344"/>
    </location>
</feature>
<evidence type="ECO:0000256" key="3">
    <source>
        <dbReference type="ARBA" id="ARBA00006909"/>
    </source>
</evidence>
<dbReference type="InterPro" id="IPR011161">
    <property type="entry name" value="MHC_I-like_Ag-recog"/>
</dbReference>
<dbReference type="GO" id="GO:0009897">
    <property type="term" value="C:external side of plasma membrane"/>
    <property type="evidence" value="ECO:0007669"/>
    <property type="project" value="TreeGrafter"/>
</dbReference>
<evidence type="ECO:0000313" key="16">
    <source>
        <dbReference type="RefSeq" id="XP_035869236.1"/>
    </source>
</evidence>
<dbReference type="InParanoid" id="A0A7E6CQV5"/>
<keyword evidence="4" id="KW-0490">MHC I</keyword>
<dbReference type="AlphaFoldDB" id="A0A7E6CQV5"/>
<dbReference type="GO" id="GO:0042605">
    <property type="term" value="F:peptide antigen binding"/>
    <property type="evidence" value="ECO:0007669"/>
    <property type="project" value="TreeGrafter"/>
</dbReference>
<evidence type="ECO:0000313" key="15">
    <source>
        <dbReference type="Proteomes" id="UP000504628"/>
    </source>
</evidence>
<dbReference type="FunFam" id="2.60.40.10:FF:000014">
    <property type="entry name" value="H-2 class I histocompatibility antigen, alpha chain"/>
    <property type="match status" value="1"/>
</dbReference>
<evidence type="ECO:0000256" key="13">
    <source>
        <dbReference type="SAM" id="SignalP"/>
    </source>
</evidence>
<dbReference type="PANTHER" id="PTHR16675">
    <property type="entry name" value="MHC CLASS I-RELATED"/>
    <property type="match status" value="1"/>
</dbReference>
<gene>
    <name evidence="16" type="primary">LOC114510923</name>
</gene>
<name>A0A7E6CQV5_9CHIR</name>
<dbReference type="GO" id="GO:0005102">
    <property type="term" value="F:signaling receptor binding"/>
    <property type="evidence" value="ECO:0007669"/>
    <property type="project" value="TreeGrafter"/>
</dbReference>
<keyword evidence="5 12" id="KW-0812">Transmembrane</keyword>
<feature type="signal peptide" evidence="13">
    <location>
        <begin position="1"/>
        <end position="18"/>
    </location>
</feature>
<dbReference type="PRINTS" id="PR01638">
    <property type="entry name" value="MHCCLASSI"/>
</dbReference>
<comment type="similarity">
    <text evidence="3 10">Belongs to the MHC class I family.</text>
</comment>
<evidence type="ECO:0000256" key="11">
    <source>
        <dbReference type="SAM" id="MobiDB-lite"/>
    </source>
</evidence>
<dbReference type="GO" id="GO:0098553">
    <property type="term" value="C:lumenal side of endoplasmic reticulum membrane"/>
    <property type="evidence" value="ECO:0007669"/>
    <property type="project" value="UniProtKB-ARBA"/>
</dbReference>
<dbReference type="InterPro" id="IPR003597">
    <property type="entry name" value="Ig_C1-set"/>
</dbReference>
<dbReference type="Proteomes" id="UP000504628">
    <property type="component" value="Chromosome 12"/>
</dbReference>
<feature type="region of interest" description="Disordered" evidence="11">
    <location>
        <begin position="18"/>
        <end position="40"/>
    </location>
</feature>
<organism evidence="15 16">
    <name type="scientific">Phyllostomus discolor</name>
    <name type="common">pale spear-nosed bat</name>
    <dbReference type="NCBI Taxonomy" id="89673"/>
    <lineage>
        <taxon>Eukaryota</taxon>
        <taxon>Metazoa</taxon>
        <taxon>Chordata</taxon>
        <taxon>Craniata</taxon>
        <taxon>Vertebrata</taxon>
        <taxon>Euteleostomi</taxon>
        <taxon>Mammalia</taxon>
        <taxon>Eutheria</taxon>
        <taxon>Laurasiatheria</taxon>
        <taxon>Chiroptera</taxon>
        <taxon>Yangochiroptera</taxon>
        <taxon>Phyllostomidae</taxon>
        <taxon>Phyllostominae</taxon>
        <taxon>Phyllostomus</taxon>
    </lineage>
</organism>
<dbReference type="GO" id="GO:0006955">
    <property type="term" value="P:immune response"/>
    <property type="evidence" value="ECO:0007669"/>
    <property type="project" value="TreeGrafter"/>
</dbReference>
<keyword evidence="9" id="KW-0325">Glycoprotein</keyword>
<dbReference type="InterPro" id="IPR007110">
    <property type="entry name" value="Ig-like_dom"/>
</dbReference>
<dbReference type="InterPro" id="IPR050208">
    <property type="entry name" value="MHC_class-I_related"/>
</dbReference>
<dbReference type="Gene3D" id="2.60.40.10">
    <property type="entry name" value="Immunoglobulins"/>
    <property type="match status" value="1"/>
</dbReference>
<dbReference type="GO" id="GO:0005615">
    <property type="term" value="C:extracellular space"/>
    <property type="evidence" value="ECO:0007669"/>
    <property type="project" value="TreeGrafter"/>
</dbReference>
<feature type="chain" id="PRO_5028938569" evidence="13">
    <location>
        <begin position="19"/>
        <end position="391"/>
    </location>
</feature>
<dbReference type="InterPro" id="IPR036179">
    <property type="entry name" value="Ig-like_dom_sf"/>
</dbReference>
<dbReference type="KEGG" id="pdic:114510923"/>
<sequence>MGPGPLLLLLGALTETWAGPPARTSPPAVPGNTSSRSPDSHSLRYSITYMSGPSRWKNQYIVVIYVDDTGILRFDSNAMSPRLEPRVPWMEQPWVEQEGAKFWEEQTWEIKHKEQWSRANLNKLRAHYNQSEDVSHTFQEMTGCVAGSDRRFFGGYSQFAYDGTDYVALNPNQRSWIAAAGINWSNVVRIPDADVQTVFLEDTCVDRLYLLLEKGKDTLLRADPPKTLVTHHPISDHEVTLRCWALGFYPADITLTWQREGKDLAQDMELVETRPAGDGTFQKWAAVVVPPGQEQRYTCHVQHQGLPEPLTLRWDPPPQTTITIMVIAAALGLLGAVATGAVLWRRKCSGGQGMGLSSLSPWGSSPGGSVFWLINGHHVPTRELVHLGPVS</sequence>
<keyword evidence="13" id="KW-0732">Signal</keyword>
<evidence type="ECO:0000256" key="1">
    <source>
        <dbReference type="ARBA" id="ARBA00002297"/>
    </source>
</evidence>
<dbReference type="PROSITE" id="PS00290">
    <property type="entry name" value="IG_MHC"/>
    <property type="match status" value="1"/>
</dbReference>
<dbReference type="OrthoDB" id="8936120at2759"/>
<dbReference type="SUPFAM" id="SSF48726">
    <property type="entry name" value="Immunoglobulin"/>
    <property type="match status" value="1"/>
</dbReference>
<dbReference type="RefSeq" id="XP_035869236.1">
    <property type="nucleotide sequence ID" value="XM_036013343.1"/>
</dbReference>
<evidence type="ECO:0000256" key="10">
    <source>
        <dbReference type="RuleBase" id="RU004439"/>
    </source>
</evidence>
<accession>A0A7E6CQV5</accession>
<dbReference type="Gene3D" id="3.30.500.10">
    <property type="entry name" value="MHC class I-like antigen recognition-like"/>
    <property type="match status" value="1"/>
</dbReference>
<evidence type="ECO:0000256" key="2">
    <source>
        <dbReference type="ARBA" id="ARBA00004479"/>
    </source>
</evidence>
<evidence type="ECO:0000256" key="7">
    <source>
        <dbReference type="ARBA" id="ARBA00022989"/>
    </source>
</evidence>
<feature type="domain" description="Ig-like" evidence="14">
    <location>
        <begin position="225"/>
        <end position="313"/>
    </location>
</feature>
<evidence type="ECO:0000259" key="14">
    <source>
        <dbReference type="PROSITE" id="PS50835"/>
    </source>
</evidence>
<keyword evidence="6" id="KW-0391">Immunity</keyword>
<keyword evidence="8 12" id="KW-0472">Membrane</keyword>
<dbReference type="FunFam" id="3.30.500.10:FF:000001">
    <property type="entry name" value="H-2 class I histocompatibility antigen, alpha chain"/>
    <property type="match status" value="1"/>
</dbReference>
<dbReference type="GO" id="GO:0001916">
    <property type="term" value="P:positive regulation of T cell mediated cytotoxicity"/>
    <property type="evidence" value="ECO:0007669"/>
    <property type="project" value="TreeGrafter"/>
</dbReference>
<dbReference type="GO" id="GO:0002476">
    <property type="term" value="P:antigen processing and presentation of endogenous peptide antigen via MHC class Ib"/>
    <property type="evidence" value="ECO:0007669"/>
    <property type="project" value="TreeGrafter"/>
</dbReference>
<comment type="function">
    <text evidence="1">Involved in the presentation of foreign antigens to the immune system.</text>
</comment>
<dbReference type="GeneID" id="114510923"/>
<proteinExistence type="inferred from homology"/>
<dbReference type="Pfam" id="PF07654">
    <property type="entry name" value="C1-set"/>
    <property type="match status" value="1"/>
</dbReference>
<keyword evidence="15" id="KW-1185">Reference proteome</keyword>
<evidence type="ECO:0000256" key="8">
    <source>
        <dbReference type="ARBA" id="ARBA00023136"/>
    </source>
</evidence>
<evidence type="ECO:0000256" key="5">
    <source>
        <dbReference type="ARBA" id="ARBA00022692"/>
    </source>
</evidence>
<dbReference type="Pfam" id="PF00129">
    <property type="entry name" value="MHC_I"/>
    <property type="match status" value="1"/>
</dbReference>
<dbReference type="InterPro" id="IPR001039">
    <property type="entry name" value="MHC_I_a_a1/a2"/>
</dbReference>
<dbReference type="InterPro" id="IPR037055">
    <property type="entry name" value="MHC_I-like_Ag-recog_sf"/>
</dbReference>
<dbReference type="GO" id="GO:0042612">
    <property type="term" value="C:MHC class I protein complex"/>
    <property type="evidence" value="ECO:0007669"/>
    <property type="project" value="UniProtKB-KW"/>
</dbReference>
<dbReference type="InterPro" id="IPR011162">
    <property type="entry name" value="MHC_I/II-like_Ag-recog"/>
</dbReference>
<dbReference type="GO" id="GO:0030670">
    <property type="term" value="C:phagocytic vesicle membrane"/>
    <property type="evidence" value="ECO:0007669"/>
    <property type="project" value="UniProtKB-ARBA"/>
</dbReference>
<evidence type="ECO:0000256" key="12">
    <source>
        <dbReference type="SAM" id="Phobius"/>
    </source>
</evidence>
<dbReference type="InterPro" id="IPR003006">
    <property type="entry name" value="Ig/MHC_CS"/>
</dbReference>
<comment type="subcellular location">
    <subcellularLocation>
        <location evidence="2">Membrane</location>
        <topology evidence="2">Single-pass type I membrane protein</topology>
    </subcellularLocation>
</comment>
<keyword evidence="7 12" id="KW-1133">Transmembrane helix</keyword>
<dbReference type="CDD" id="cd07698">
    <property type="entry name" value="IgC1_MHC_I_alpha3"/>
    <property type="match status" value="1"/>
</dbReference>